<protein>
    <submittedName>
        <fullName evidence="3">PriCT-2 domain-containing protein</fullName>
    </submittedName>
</protein>
<comment type="caution">
    <text evidence="3">The sequence shown here is derived from an EMBL/GenBank/DDBJ whole genome shotgun (WGS) entry which is preliminary data.</text>
</comment>
<keyword evidence="4" id="KW-1185">Reference proteome</keyword>
<dbReference type="AlphaFoldDB" id="A0A926WLV8"/>
<dbReference type="InterPro" id="IPR014819">
    <property type="entry name" value="PriCT_2"/>
</dbReference>
<dbReference type="GO" id="GO:0016817">
    <property type="term" value="F:hydrolase activity, acting on acid anhydrides"/>
    <property type="evidence" value="ECO:0007669"/>
    <property type="project" value="InterPro"/>
</dbReference>
<evidence type="ECO:0000313" key="3">
    <source>
        <dbReference type="EMBL" id="MBD2296859.1"/>
    </source>
</evidence>
<dbReference type="Proteomes" id="UP000662185">
    <property type="component" value="Unassembled WGS sequence"/>
</dbReference>
<feature type="coiled-coil region" evidence="1">
    <location>
        <begin position="185"/>
        <end position="212"/>
    </location>
</feature>
<name>A0A926WLV8_9NOST</name>
<keyword evidence="1" id="KW-0175">Coiled coil</keyword>
<evidence type="ECO:0000259" key="2">
    <source>
        <dbReference type="Pfam" id="PF08707"/>
    </source>
</evidence>
<reference evidence="4" key="1">
    <citation type="journal article" date="2020" name="ISME J.">
        <title>Comparative genomics reveals insights into cyanobacterial evolution and habitat adaptation.</title>
        <authorList>
            <person name="Chen M.Y."/>
            <person name="Teng W.K."/>
            <person name="Zhao L."/>
            <person name="Hu C.X."/>
            <person name="Zhou Y.K."/>
            <person name="Han B.P."/>
            <person name="Song L.R."/>
            <person name="Shu W.S."/>
        </authorList>
    </citation>
    <scope>NUCLEOTIDE SEQUENCE [LARGE SCALE GENOMIC DNA]</scope>
    <source>
        <strain evidence="4">FACHB-251</strain>
    </source>
</reference>
<evidence type="ECO:0000313" key="4">
    <source>
        <dbReference type="Proteomes" id="UP000662185"/>
    </source>
</evidence>
<organism evidence="3 4">
    <name type="scientific">Anabaena sphaerica FACHB-251</name>
    <dbReference type="NCBI Taxonomy" id="2692883"/>
    <lineage>
        <taxon>Bacteria</taxon>
        <taxon>Bacillati</taxon>
        <taxon>Cyanobacteriota</taxon>
        <taxon>Cyanophyceae</taxon>
        <taxon>Nostocales</taxon>
        <taxon>Nostocaceae</taxon>
        <taxon>Anabaena</taxon>
    </lineage>
</organism>
<proteinExistence type="predicted"/>
<dbReference type="EMBL" id="JACJQU010000033">
    <property type="protein sequence ID" value="MBD2296859.1"/>
    <property type="molecule type" value="Genomic_DNA"/>
</dbReference>
<sequence length="1115" mass="126754">MRSFNYSVNATGRNKDWDFRNLAKNFQDKQGTLDNVINDVKSGHALSAGLFGGRWRSKANVIGSQWLLLDIDNSGKDENGSKCYQHQLTLDEALEHPFIKQYCALIYTTASHQPDWHKFRLIFLLPEFVRGTETVEVLTRYLMQQLPHDPACKDASRVFYGSTEATFPLINPDAYLPQFWIDEAISVAHQERIEYQRRIAEIEKRRQQLQDQATANDWDVDQLIQQALSYIPPRSPGSGNYQECLQVLMALNGHYGPVDAEIIAESWSPSIRGTTWNIRAKIKSFRGRSGITIGTLFHIAKQYGFRFPSVKKSTPNYDYQEEREREDQKRRFYDWVDFRQQIKKIVKPIKEAFKGFGEQTKEPPKQDNKPANVDIWFSSQDRGKIYQEIATYEKYQGCKYILDTSAAGSGKSHHIGTLEPSDLKAAKLWYISSDHRNPTTSTIESNYVDLPVRNNGLYADSTQLTPNGNPKVHWPEKGQVPNVKGNCDRAPLFRKLASKGYQNEANSEASLNPICGTCKYKFNCSGHYPDGKEAAYIPGNTFRADRKNALLADRIRCHIDSLPSDIPDNSIAFVDEFSRQVNRIQSTELGLTEYEKTVATIATELPKAWELIKDFISPLHEYLSYSHKEAYYGYSHLEVMEIFGKIDKSKIADIINELKILNPDLEEIFSEADGLDNYEGMSKKLIRTLKRGFLREAAKQSYQMLDDLAINWLIPLLEIYAGLIPGNFRIKNHKLIIATENNRQVEVLDKFKKVFLLDATATRESVALELGINPDEILVISENLPNYSNLEIVHITDLGLCGKNRSELKQTQIAAITKHLQSKHDRLKVIDHLACVEDGQGYWYVDNRGSNKYINVDALLCIGTPYPDLGAIAQKYSILTGDFDTSKDNPNFQNYLNHQVKAEIIQGVGRPRANRRPEQKIKVYLTTNTDISYLSSYYPGCTIEETEAFKLNPEAGNKTQWLQYQIVQAAKQIWEAGEKLTQKAIASLAGVTQGRISQVAADFGGWPALKKILISLLDSLYRKTNNFSGPLTENQQFYVDQFLPLLAQEETIDPTDVATTLDDIGDEAEVKLVLSRVPFETKLLLIIKILAHIPDEFVEIITPLIPKEMIFQDGS</sequence>
<dbReference type="RefSeq" id="WP_190564976.1">
    <property type="nucleotide sequence ID" value="NZ_JACJQU010000033.1"/>
</dbReference>
<dbReference type="Pfam" id="PF08707">
    <property type="entry name" value="PriCT_2"/>
    <property type="match status" value="1"/>
</dbReference>
<evidence type="ECO:0000256" key="1">
    <source>
        <dbReference type="SAM" id="Coils"/>
    </source>
</evidence>
<feature type="domain" description="Primase C-terminal 2" evidence="2">
    <location>
        <begin position="225"/>
        <end position="300"/>
    </location>
</feature>
<accession>A0A926WLV8</accession>
<gene>
    <name evidence="3" type="ORF">H6G06_26130</name>
</gene>